<dbReference type="InterPro" id="IPR025680">
    <property type="entry name" value="DddI"/>
</dbReference>
<gene>
    <name evidence="1" type="ORF">DF037_21110</name>
</gene>
<reference evidence="1 2" key="1">
    <citation type="submission" date="2018-08" db="EMBL/GenBank/DDBJ databases">
        <title>Comparative analysis of Burkholderia isolates from Puerto Rico.</title>
        <authorList>
            <person name="Hall C."/>
            <person name="Sahl J."/>
            <person name="Wagner D."/>
        </authorList>
    </citation>
    <scope>NUCLEOTIDE SEQUENCE [LARGE SCALE GENOMIC DNA]</scope>
    <source>
        <strain evidence="1 2">Bp9001</strain>
    </source>
</reference>
<organism evidence="1 2">
    <name type="scientific">Burkholderia contaminans</name>
    <dbReference type="NCBI Taxonomy" id="488447"/>
    <lineage>
        <taxon>Bacteria</taxon>
        <taxon>Pseudomonadati</taxon>
        <taxon>Pseudomonadota</taxon>
        <taxon>Betaproteobacteria</taxon>
        <taxon>Burkholderiales</taxon>
        <taxon>Burkholderiaceae</taxon>
        <taxon>Burkholderia</taxon>
        <taxon>Burkholderia cepacia complex</taxon>
    </lineage>
</organism>
<dbReference type="Pfam" id="PF14430">
    <property type="entry name" value="Imm1"/>
    <property type="match status" value="1"/>
</dbReference>
<evidence type="ECO:0008006" key="3">
    <source>
        <dbReference type="Google" id="ProtNLM"/>
    </source>
</evidence>
<name>A0A3N8S5P9_9BURK</name>
<evidence type="ECO:0000313" key="1">
    <source>
        <dbReference type="EMBL" id="RQT26183.1"/>
    </source>
</evidence>
<accession>A0A3N8S5P9</accession>
<comment type="caution">
    <text evidence="1">The sequence shown here is derived from an EMBL/GenBank/DDBJ whole genome shotgun (WGS) entry which is preliminary data.</text>
</comment>
<dbReference type="AlphaFoldDB" id="A0A3N8S5P9"/>
<sequence>MFHLKERYQSSVAQLVRQKCLRGIAILRNPRRKEVVEVYADDFDGEIEIDEVDKLVEFLSRRPAFDANNFVLTFEESGFPQLNIFAKSDIAVVYYMDVGENFVSKGDSESGGTEKFYENKLGGEVDLSKDCVVSKEHMIEAAKQFFATKQRPEQLTWSEL</sequence>
<protein>
    <recommendedName>
        <fullName evidence="3">Immunity protein Imm1</fullName>
    </recommendedName>
</protein>
<evidence type="ECO:0000313" key="2">
    <source>
        <dbReference type="Proteomes" id="UP000269271"/>
    </source>
</evidence>
<proteinExistence type="predicted"/>
<dbReference type="EMBL" id="QTQX01000013">
    <property type="protein sequence ID" value="RQT26183.1"/>
    <property type="molecule type" value="Genomic_DNA"/>
</dbReference>
<dbReference type="Proteomes" id="UP000269271">
    <property type="component" value="Unassembled WGS sequence"/>
</dbReference>